<gene>
    <name evidence="1" type="ORF">DEBURN_LOCUS2178</name>
</gene>
<evidence type="ECO:0000313" key="2">
    <source>
        <dbReference type="Proteomes" id="UP000789706"/>
    </source>
</evidence>
<organism evidence="1 2">
    <name type="scientific">Diversispora eburnea</name>
    <dbReference type="NCBI Taxonomy" id="1213867"/>
    <lineage>
        <taxon>Eukaryota</taxon>
        <taxon>Fungi</taxon>
        <taxon>Fungi incertae sedis</taxon>
        <taxon>Mucoromycota</taxon>
        <taxon>Glomeromycotina</taxon>
        <taxon>Glomeromycetes</taxon>
        <taxon>Diversisporales</taxon>
        <taxon>Diversisporaceae</taxon>
        <taxon>Diversispora</taxon>
    </lineage>
</organism>
<dbReference type="OrthoDB" id="10269884at2759"/>
<proteinExistence type="predicted"/>
<name>A0A9N8VG01_9GLOM</name>
<keyword evidence="2" id="KW-1185">Reference proteome</keyword>
<accession>A0A9N8VG01</accession>
<reference evidence="1" key="1">
    <citation type="submission" date="2021-06" db="EMBL/GenBank/DDBJ databases">
        <authorList>
            <person name="Kallberg Y."/>
            <person name="Tangrot J."/>
            <person name="Rosling A."/>
        </authorList>
    </citation>
    <scope>NUCLEOTIDE SEQUENCE</scope>
    <source>
        <strain evidence="1">AZ414A</strain>
    </source>
</reference>
<dbReference type="AlphaFoldDB" id="A0A9N8VG01"/>
<dbReference type="Proteomes" id="UP000789706">
    <property type="component" value="Unassembled WGS sequence"/>
</dbReference>
<protein>
    <submittedName>
        <fullName evidence="1">11794_t:CDS:1</fullName>
    </submittedName>
</protein>
<evidence type="ECO:0000313" key="1">
    <source>
        <dbReference type="EMBL" id="CAG8451764.1"/>
    </source>
</evidence>
<comment type="caution">
    <text evidence="1">The sequence shown here is derived from an EMBL/GenBank/DDBJ whole genome shotgun (WGS) entry which is preliminary data.</text>
</comment>
<dbReference type="EMBL" id="CAJVPK010000114">
    <property type="protein sequence ID" value="CAG8451764.1"/>
    <property type="molecule type" value="Genomic_DNA"/>
</dbReference>
<sequence length="50" mass="5936">MEVEVVREGYQKFKGVYFATEHRLSLDVMIRDKGFRKFRTQCVKLKGPLT</sequence>